<keyword evidence="5" id="KW-1185">Reference proteome</keyword>
<feature type="compositionally biased region" description="Pro residues" evidence="2">
    <location>
        <begin position="63"/>
        <end position="99"/>
    </location>
</feature>
<reference evidence="4" key="1">
    <citation type="submission" date="2018-12" db="EMBL/GenBank/DDBJ databases">
        <authorList>
            <person name="Syme R.A."/>
            <person name="Farfan-Caceres L."/>
            <person name="Lichtenzveig J."/>
        </authorList>
    </citation>
    <scope>NUCLEOTIDE SEQUENCE</scope>
    <source>
        <strain evidence="4">Al4</strain>
    </source>
</reference>
<protein>
    <submittedName>
        <fullName evidence="4">Uncharacterized protein</fullName>
    </submittedName>
</protein>
<evidence type="ECO:0000313" key="5">
    <source>
        <dbReference type="Proteomes" id="UP000651452"/>
    </source>
</evidence>
<evidence type="ECO:0000256" key="3">
    <source>
        <dbReference type="SAM" id="SignalP"/>
    </source>
</evidence>
<keyword evidence="3" id="KW-0732">Signal</keyword>
<dbReference type="EMBL" id="RZGK01000009">
    <property type="protein sequence ID" value="KAF9696463.1"/>
    <property type="molecule type" value="Genomic_DNA"/>
</dbReference>
<evidence type="ECO:0000256" key="2">
    <source>
        <dbReference type="SAM" id="MobiDB-lite"/>
    </source>
</evidence>
<proteinExistence type="predicted"/>
<dbReference type="Proteomes" id="UP000651452">
    <property type="component" value="Unassembled WGS sequence"/>
</dbReference>
<accession>A0A8H7J4F6</accession>
<feature type="signal peptide" evidence="3">
    <location>
        <begin position="1"/>
        <end position="21"/>
    </location>
</feature>
<comment type="caution">
    <text evidence="4">The sequence shown here is derived from an EMBL/GenBank/DDBJ whole genome shotgun (WGS) entry which is preliminary data.</text>
</comment>
<gene>
    <name evidence="4" type="ORF">EKO04_005206</name>
</gene>
<organism evidence="4 5">
    <name type="scientific">Ascochyta lentis</name>
    <dbReference type="NCBI Taxonomy" id="205686"/>
    <lineage>
        <taxon>Eukaryota</taxon>
        <taxon>Fungi</taxon>
        <taxon>Dikarya</taxon>
        <taxon>Ascomycota</taxon>
        <taxon>Pezizomycotina</taxon>
        <taxon>Dothideomycetes</taxon>
        <taxon>Pleosporomycetidae</taxon>
        <taxon>Pleosporales</taxon>
        <taxon>Pleosporineae</taxon>
        <taxon>Didymellaceae</taxon>
        <taxon>Ascochyta</taxon>
    </lineage>
</organism>
<feature type="coiled-coil region" evidence="1">
    <location>
        <begin position="454"/>
        <end position="535"/>
    </location>
</feature>
<evidence type="ECO:0000313" key="4">
    <source>
        <dbReference type="EMBL" id="KAF9696463.1"/>
    </source>
</evidence>
<keyword evidence="1" id="KW-0175">Coiled coil</keyword>
<feature type="region of interest" description="Disordered" evidence="2">
    <location>
        <begin position="55"/>
        <end position="107"/>
    </location>
</feature>
<dbReference type="AlphaFoldDB" id="A0A8H7J4F6"/>
<name>A0A8H7J4F6_9PLEO</name>
<feature type="chain" id="PRO_5034758641" evidence="3">
    <location>
        <begin position="22"/>
        <end position="613"/>
    </location>
</feature>
<evidence type="ECO:0000256" key="1">
    <source>
        <dbReference type="SAM" id="Coils"/>
    </source>
</evidence>
<reference evidence="4" key="2">
    <citation type="submission" date="2020-09" db="EMBL/GenBank/DDBJ databases">
        <title>Reference genome assembly for Australian Ascochyta lentis isolate Al4.</title>
        <authorList>
            <person name="Lee R.C."/>
            <person name="Farfan-Caceres L.M."/>
            <person name="Debler J.W."/>
            <person name="Williams A.H."/>
            <person name="Henares B.M."/>
        </authorList>
    </citation>
    <scope>NUCLEOTIDE SEQUENCE</scope>
    <source>
        <strain evidence="4">Al4</strain>
    </source>
</reference>
<sequence length="613" mass="68155">MHLLSPRSILLLLGSSLVINALYIPPCSQGELVNDDYAFHESNSVVQVDHRTILARQKGKPLPVRPKPAPAPPKPAPAPPKPAPAPPKTAPGSPKPAPAPGAGQNVVPLPYKKMPRPTNGYDVCDFEGYTCLNDVVPGDVPENSPISAASVAKRSSARSPFTVSLASGKLELASKSYWTSGELFDNKKNGNLNLKEVWLDFAKDSMSDYKVKLFSSKPPQPAPPALSHDYVTEHIVELQSIPRFIEALTETKTDKNKNPIPLKVGKVDSKWFNEWWNKDVQGKVDSRLDKFAGYKNSNDATRKDKTLNNLVFEAMGSTRNVNDFLLCEDGINSYKAKLWANEAPFAETDWKRITKFAATGQLPSNEHLSGVRTVLAVYEYMNTPEVAKRMQQTIKNVKTELKNVKHLTDNKLPKDVKGDDVDLSAAWIDFMNQQLERFRKRGDDWLKDMIKEGLAEYQKALDPLEEAQKAIEKENTEKEPTKKKALQDKRITARNKAVQVIGDKQTKLNAAIKEMNSAKKDLQDAEAIIDGIDDDAKKNAEKIVQKYDAKKTALTKAKGKLTTAKKQMGKAGRDEVKYDEALLKLEIKGLKEDIGHLQAFEKARLGLNMPKAE</sequence>
<dbReference type="OrthoDB" id="3437405at2759"/>